<gene>
    <name evidence="1" type="ORF">CC1G_03485</name>
</gene>
<keyword evidence="2" id="KW-1185">Reference proteome</keyword>
<dbReference type="KEGG" id="cci:CC1G_03485"/>
<evidence type="ECO:0000313" key="1">
    <source>
        <dbReference type="EMBL" id="EAU89220.2"/>
    </source>
</evidence>
<comment type="caution">
    <text evidence="1">The sequence shown here is derived from an EMBL/GenBank/DDBJ whole genome shotgun (WGS) entry which is preliminary data.</text>
</comment>
<dbReference type="EMBL" id="AACS02000009">
    <property type="protein sequence ID" value="EAU89220.2"/>
    <property type="molecule type" value="Genomic_DNA"/>
</dbReference>
<dbReference type="HOGENOM" id="CLU_1602632_0_0_1"/>
<name>A8NCC7_COPC7</name>
<dbReference type="Proteomes" id="UP000001861">
    <property type="component" value="Unassembled WGS sequence"/>
</dbReference>
<proteinExistence type="predicted"/>
<dbReference type="AlphaFoldDB" id="A8NCC7"/>
<accession>A8NCC7</accession>
<dbReference type="GeneID" id="6008958"/>
<dbReference type="VEuPathDB" id="FungiDB:CC1G_03485"/>
<sequence>MAYLTIGVIRRIVVFYVIPKVMQPDIFIPERQVNELRDPTVCAMIEDCAVFWEAALASGDTQDLLTQVMLRYYTIRPPLWDDDIEFVQIRMLNTAKAIKSRLESISHATRGLVEVDCHWSQIFWLGDRGWYGLHTTFRRKRLQNTFKVLGIAQVACFQSPSVTMPE</sequence>
<reference evidence="1 2" key="1">
    <citation type="journal article" date="2010" name="Proc. Natl. Acad. Sci. U.S.A.">
        <title>Insights into evolution of multicellular fungi from the assembled chromosomes of the mushroom Coprinopsis cinerea (Coprinus cinereus).</title>
        <authorList>
            <person name="Stajich J.E."/>
            <person name="Wilke S.K."/>
            <person name="Ahren D."/>
            <person name="Au C.H."/>
            <person name="Birren B.W."/>
            <person name="Borodovsky M."/>
            <person name="Burns C."/>
            <person name="Canback B."/>
            <person name="Casselton L.A."/>
            <person name="Cheng C.K."/>
            <person name="Deng J."/>
            <person name="Dietrich F.S."/>
            <person name="Fargo D.C."/>
            <person name="Farman M.L."/>
            <person name="Gathman A.C."/>
            <person name="Goldberg J."/>
            <person name="Guigo R."/>
            <person name="Hoegger P.J."/>
            <person name="Hooker J.B."/>
            <person name="Huggins A."/>
            <person name="James T.Y."/>
            <person name="Kamada T."/>
            <person name="Kilaru S."/>
            <person name="Kodira C."/>
            <person name="Kues U."/>
            <person name="Kupfer D."/>
            <person name="Kwan H.S."/>
            <person name="Lomsadze A."/>
            <person name="Li W."/>
            <person name="Lilly W.W."/>
            <person name="Ma L.J."/>
            <person name="Mackey A.J."/>
            <person name="Manning G."/>
            <person name="Martin F."/>
            <person name="Muraguchi H."/>
            <person name="Natvig D.O."/>
            <person name="Palmerini H."/>
            <person name="Ramesh M.A."/>
            <person name="Rehmeyer C.J."/>
            <person name="Roe B.A."/>
            <person name="Shenoy N."/>
            <person name="Stanke M."/>
            <person name="Ter-Hovhannisyan V."/>
            <person name="Tunlid A."/>
            <person name="Velagapudi R."/>
            <person name="Vision T.J."/>
            <person name="Zeng Q."/>
            <person name="Zolan M.E."/>
            <person name="Pukkila P.J."/>
        </authorList>
    </citation>
    <scope>NUCLEOTIDE SEQUENCE [LARGE SCALE GENOMIC DNA]</scope>
    <source>
        <strain evidence="2">Okayama-7 / 130 / ATCC MYA-4618 / FGSC 9003</strain>
    </source>
</reference>
<evidence type="ECO:0000313" key="2">
    <source>
        <dbReference type="Proteomes" id="UP000001861"/>
    </source>
</evidence>
<dbReference type="InParanoid" id="A8NCC7"/>
<organism evidence="1 2">
    <name type="scientific">Coprinopsis cinerea (strain Okayama-7 / 130 / ATCC MYA-4618 / FGSC 9003)</name>
    <name type="common">Inky cap fungus</name>
    <name type="synonym">Hormographiella aspergillata</name>
    <dbReference type="NCBI Taxonomy" id="240176"/>
    <lineage>
        <taxon>Eukaryota</taxon>
        <taxon>Fungi</taxon>
        <taxon>Dikarya</taxon>
        <taxon>Basidiomycota</taxon>
        <taxon>Agaricomycotina</taxon>
        <taxon>Agaricomycetes</taxon>
        <taxon>Agaricomycetidae</taxon>
        <taxon>Agaricales</taxon>
        <taxon>Agaricineae</taxon>
        <taxon>Psathyrellaceae</taxon>
        <taxon>Coprinopsis</taxon>
    </lineage>
</organism>
<dbReference type="RefSeq" id="XP_001832471.2">
    <property type="nucleotide sequence ID" value="XM_001832419.2"/>
</dbReference>
<protein>
    <submittedName>
        <fullName evidence="1">Uncharacterized protein</fullName>
    </submittedName>
</protein>